<gene>
    <name evidence="1" type="ORF">NTEN_LOCUS19680</name>
</gene>
<reference evidence="1 2" key="1">
    <citation type="submission" date="2020-02" db="EMBL/GenBank/DDBJ databases">
        <authorList>
            <person name="Ferguson B K."/>
        </authorList>
    </citation>
    <scope>NUCLEOTIDE SEQUENCE [LARGE SCALE GENOMIC DNA]</scope>
</reference>
<name>A0A6H5HEZ1_9HEMI</name>
<accession>A0A6H5HEZ1</accession>
<keyword evidence="2" id="KW-1185">Reference proteome</keyword>
<sequence length="216" mass="24408">MEIFQKGATIRVPRPGCNNQGFTTGVPQPGFHNQGVTTRVARWGPIHRCSDYQFTLGLFQERECRHELSQQVRLARIGKRNRTPRIQHGTFRRESETNEIESCIDVKPVSTDVSTSISVDACLNCLSHCDAYGVPTMLLLHWVDGAMNHNKIARFEVRVSFWKADQRMSVSGTLEVHSFTSFHKPPFQALAFCPITEVVPGVPCRPQEEAKKGEKE</sequence>
<proteinExistence type="predicted"/>
<evidence type="ECO:0000313" key="2">
    <source>
        <dbReference type="Proteomes" id="UP000479000"/>
    </source>
</evidence>
<dbReference type="AlphaFoldDB" id="A0A6H5HEZ1"/>
<evidence type="ECO:0000313" key="1">
    <source>
        <dbReference type="EMBL" id="CAB0015340.1"/>
    </source>
</evidence>
<dbReference type="Proteomes" id="UP000479000">
    <property type="component" value="Unassembled WGS sequence"/>
</dbReference>
<organism evidence="1 2">
    <name type="scientific">Nesidiocoris tenuis</name>
    <dbReference type="NCBI Taxonomy" id="355587"/>
    <lineage>
        <taxon>Eukaryota</taxon>
        <taxon>Metazoa</taxon>
        <taxon>Ecdysozoa</taxon>
        <taxon>Arthropoda</taxon>
        <taxon>Hexapoda</taxon>
        <taxon>Insecta</taxon>
        <taxon>Pterygota</taxon>
        <taxon>Neoptera</taxon>
        <taxon>Paraneoptera</taxon>
        <taxon>Hemiptera</taxon>
        <taxon>Heteroptera</taxon>
        <taxon>Panheteroptera</taxon>
        <taxon>Cimicomorpha</taxon>
        <taxon>Miridae</taxon>
        <taxon>Dicyphina</taxon>
        <taxon>Nesidiocoris</taxon>
    </lineage>
</organism>
<dbReference type="EMBL" id="CADCXU010028926">
    <property type="protein sequence ID" value="CAB0015340.1"/>
    <property type="molecule type" value="Genomic_DNA"/>
</dbReference>
<protein>
    <submittedName>
        <fullName evidence="1">Uncharacterized protein</fullName>
    </submittedName>
</protein>